<evidence type="ECO:0000313" key="3">
    <source>
        <dbReference type="EMBL" id="MED6216199.1"/>
    </source>
</evidence>
<dbReference type="EMBL" id="JASCZI010271870">
    <property type="protein sequence ID" value="MED6216199.1"/>
    <property type="molecule type" value="Genomic_DNA"/>
</dbReference>
<accession>A0ABU6Z117</accession>
<name>A0ABU6Z117_9FABA</name>
<evidence type="ECO:0000313" key="4">
    <source>
        <dbReference type="Proteomes" id="UP001341840"/>
    </source>
</evidence>
<reference evidence="3 4" key="1">
    <citation type="journal article" date="2023" name="Plants (Basel)">
        <title>Bridging the Gap: Combining Genomics and Transcriptomics Approaches to Understand Stylosanthes scabra, an Orphan Legume from the Brazilian Caatinga.</title>
        <authorList>
            <person name="Ferreira-Neto J.R.C."/>
            <person name="da Silva M.D."/>
            <person name="Binneck E."/>
            <person name="de Melo N.F."/>
            <person name="da Silva R.H."/>
            <person name="de Melo A.L.T.M."/>
            <person name="Pandolfi V."/>
            <person name="Bustamante F.O."/>
            <person name="Brasileiro-Vidal A.C."/>
            <person name="Benko-Iseppon A.M."/>
        </authorList>
    </citation>
    <scope>NUCLEOTIDE SEQUENCE [LARGE SCALE GENOMIC DNA]</scope>
    <source>
        <tissue evidence="3">Leaves</tissue>
    </source>
</reference>
<feature type="region of interest" description="Disordered" evidence="1">
    <location>
        <begin position="79"/>
        <end position="102"/>
    </location>
</feature>
<keyword evidence="2" id="KW-0732">Signal</keyword>
<comment type="caution">
    <text evidence="3">The sequence shown here is derived from an EMBL/GenBank/DDBJ whole genome shotgun (WGS) entry which is preliminary data.</text>
</comment>
<feature type="signal peptide" evidence="2">
    <location>
        <begin position="1"/>
        <end position="19"/>
    </location>
</feature>
<dbReference type="Proteomes" id="UP001341840">
    <property type="component" value="Unassembled WGS sequence"/>
</dbReference>
<keyword evidence="4" id="KW-1185">Reference proteome</keyword>
<protein>
    <submittedName>
        <fullName evidence="3">Uncharacterized protein</fullName>
    </submittedName>
</protein>
<sequence>MGTMLIIVVGSFSWIFIQDFVKKSSKYPEPPQQLQPQGHYNGEVGATKIDVVLLPGCLGADYIRDLYGFCDVRNPCEKFPKQSRASSSTWSLRRRRSWCNQN</sequence>
<feature type="chain" id="PRO_5045097733" evidence="2">
    <location>
        <begin position="20"/>
        <end position="102"/>
    </location>
</feature>
<evidence type="ECO:0000256" key="2">
    <source>
        <dbReference type="SAM" id="SignalP"/>
    </source>
</evidence>
<proteinExistence type="predicted"/>
<evidence type="ECO:0000256" key="1">
    <source>
        <dbReference type="SAM" id="MobiDB-lite"/>
    </source>
</evidence>
<gene>
    <name evidence="3" type="ORF">PIB30_005078</name>
</gene>
<feature type="compositionally biased region" description="Basic residues" evidence="1">
    <location>
        <begin position="92"/>
        <end position="102"/>
    </location>
</feature>
<organism evidence="3 4">
    <name type="scientific">Stylosanthes scabra</name>
    <dbReference type="NCBI Taxonomy" id="79078"/>
    <lineage>
        <taxon>Eukaryota</taxon>
        <taxon>Viridiplantae</taxon>
        <taxon>Streptophyta</taxon>
        <taxon>Embryophyta</taxon>
        <taxon>Tracheophyta</taxon>
        <taxon>Spermatophyta</taxon>
        <taxon>Magnoliopsida</taxon>
        <taxon>eudicotyledons</taxon>
        <taxon>Gunneridae</taxon>
        <taxon>Pentapetalae</taxon>
        <taxon>rosids</taxon>
        <taxon>fabids</taxon>
        <taxon>Fabales</taxon>
        <taxon>Fabaceae</taxon>
        <taxon>Papilionoideae</taxon>
        <taxon>50 kb inversion clade</taxon>
        <taxon>dalbergioids sensu lato</taxon>
        <taxon>Dalbergieae</taxon>
        <taxon>Pterocarpus clade</taxon>
        <taxon>Stylosanthes</taxon>
    </lineage>
</organism>